<dbReference type="Gene3D" id="1.10.3210.10">
    <property type="entry name" value="Hypothetical protein af1432"/>
    <property type="match status" value="1"/>
</dbReference>
<proteinExistence type="predicted"/>
<feature type="domain" description="Response regulatory" evidence="2">
    <location>
        <begin position="6"/>
        <end position="121"/>
    </location>
</feature>
<name>A0A7K1KK46_9BACT</name>
<dbReference type="RefSeq" id="WP_155932046.1">
    <property type="nucleotide sequence ID" value="NZ_WODC01000001.1"/>
</dbReference>
<evidence type="ECO:0000313" key="4">
    <source>
        <dbReference type="Proteomes" id="UP000461162"/>
    </source>
</evidence>
<dbReference type="SMART" id="SM00448">
    <property type="entry name" value="REC"/>
    <property type="match status" value="1"/>
</dbReference>
<gene>
    <name evidence="3" type="ORF">GKC30_02185</name>
</gene>
<dbReference type="EMBL" id="WODC01000001">
    <property type="protein sequence ID" value="MUM76438.1"/>
    <property type="molecule type" value="Genomic_DNA"/>
</dbReference>
<keyword evidence="4" id="KW-1185">Reference proteome</keyword>
<evidence type="ECO:0000259" key="2">
    <source>
        <dbReference type="PROSITE" id="PS50110"/>
    </source>
</evidence>
<dbReference type="SUPFAM" id="SSF109604">
    <property type="entry name" value="HD-domain/PDEase-like"/>
    <property type="match status" value="1"/>
</dbReference>
<dbReference type="CDD" id="cd00077">
    <property type="entry name" value="HDc"/>
    <property type="match status" value="1"/>
</dbReference>
<dbReference type="InterPro" id="IPR001789">
    <property type="entry name" value="Sig_transdc_resp-reg_receiver"/>
</dbReference>
<dbReference type="InterPro" id="IPR052020">
    <property type="entry name" value="Cyclic_di-GMP/3'3'-cGAMP_PDE"/>
</dbReference>
<protein>
    <submittedName>
        <fullName evidence="3">Response regulator</fullName>
    </submittedName>
</protein>
<feature type="modified residue" description="4-aspartylphosphate" evidence="1">
    <location>
        <position position="55"/>
    </location>
</feature>
<evidence type="ECO:0000313" key="3">
    <source>
        <dbReference type="EMBL" id="MUM76438.1"/>
    </source>
</evidence>
<dbReference type="Pfam" id="PF00072">
    <property type="entry name" value="Response_reg"/>
    <property type="match status" value="1"/>
</dbReference>
<dbReference type="AlphaFoldDB" id="A0A7K1KK46"/>
<evidence type="ECO:0000256" key="1">
    <source>
        <dbReference type="PROSITE-ProRule" id="PRU00169"/>
    </source>
</evidence>
<dbReference type="Pfam" id="PF13487">
    <property type="entry name" value="HD_5"/>
    <property type="match status" value="1"/>
</dbReference>
<dbReference type="InterPro" id="IPR011006">
    <property type="entry name" value="CheY-like_superfamily"/>
</dbReference>
<dbReference type="PANTHER" id="PTHR45228:SF8">
    <property type="entry name" value="TWO-COMPONENT RESPONSE REGULATOR-RELATED"/>
    <property type="match status" value="1"/>
</dbReference>
<organism evidence="3 4">
    <name type="scientific">Pseudodesulfovibrio alkaliphilus</name>
    <dbReference type="NCBI Taxonomy" id="2661613"/>
    <lineage>
        <taxon>Bacteria</taxon>
        <taxon>Pseudomonadati</taxon>
        <taxon>Thermodesulfobacteriota</taxon>
        <taxon>Desulfovibrionia</taxon>
        <taxon>Desulfovibrionales</taxon>
        <taxon>Desulfovibrionaceae</taxon>
    </lineage>
</organism>
<dbReference type="PANTHER" id="PTHR45228">
    <property type="entry name" value="CYCLIC DI-GMP PHOSPHODIESTERASE TM_0186-RELATED"/>
    <property type="match status" value="1"/>
</dbReference>
<sequence length="374" mass="41364">MSGEPKVLFVDDEQNILDTYRASLRRRFKVDTALGPDEGLERFRLFGPYAVVVSDLKMPGMDGIRFLRKVQAVSPDTVRVMLTGHADLQAAIAAVNDGAVFRFLTKPCSMDEMIRTLEAAIRQYSLVIAERELLRGTLRGSIKVLTDILGLVNPAAFGRSERVRRLAAFVAQRLGLNQTLSLDLAAMLCQLGSVTLTDAVLGKVFRGEPLTDDERTAFEAHPAVTARMLAHIPRMERVSEIILHQNDSLSDTPALPVEARILKACLDYDALVEQGMDKRDAIDALRARSGVYDSRVLGVLELGTAGGDGYIRREIPVGDMRQGMILDEPLWSLDEVHIMAEGTEITETALMRLQNFAKAQRLPERLRVLVPVDG</sequence>
<keyword evidence="1" id="KW-0597">Phosphoprotein</keyword>
<dbReference type="Proteomes" id="UP000461162">
    <property type="component" value="Unassembled WGS sequence"/>
</dbReference>
<comment type="caution">
    <text evidence="3">The sequence shown here is derived from an EMBL/GenBank/DDBJ whole genome shotgun (WGS) entry which is preliminary data.</text>
</comment>
<dbReference type="InterPro" id="IPR003607">
    <property type="entry name" value="HD/PDEase_dom"/>
</dbReference>
<dbReference type="SUPFAM" id="SSF52172">
    <property type="entry name" value="CheY-like"/>
    <property type="match status" value="1"/>
</dbReference>
<dbReference type="Gene3D" id="3.40.50.2300">
    <property type="match status" value="1"/>
</dbReference>
<reference evidence="3 4" key="1">
    <citation type="submission" date="2019-11" db="EMBL/GenBank/DDBJ databases">
        <title>Pseudodesulfovibrio alkaliphilus, sp. nov., an alkaliphilic sulfate-reducing bacteria from mud volcano of Taman peninsula, Russia.</title>
        <authorList>
            <person name="Frolova A."/>
            <person name="Merkel A.Y."/>
            <person name="Slobodkin A.I."/>
        </authorList>
    </citation>
    <scope>NUCLEOTIDE SEQUENCE [LARGE SCALE GENOMIC DNA]</scope>
    <source>
        <strain evidence="3 4">F-1</strain>
    </source>
</reference>
<accession>A0A7K1KK46</accession>
<dbReference type="PROSITE" id="PS50110">
    <property type="entry name" value="RESPONSE_REGULATORY"/>
    <property type="match status" value="1"/>
</dbReference>
<dbReference type="CDD" id="cd17569">
    <property type="entry name" value="REC_HupR-like"/>
    <property type="match status" value="1"/>
</dbReference>
<dbReference type="GO" id="GO:0000160">
    <property type="term" value="P:phosphorelay signal transduction system"/>
    <property type="evidence" value="ECO:0007669"/>
    <property type="project" value="InterPro"/>
</dbReference>